<comment type="caution">
    <text evidence="1">The sequence shown here is derived from an EMBL/GenBank/DDBJ whole genome shotgun (WGS) entry which is preliminary data.</text>
</comment>
<organism evidence="1 2">
    <name type="scientific">Rhodococcus rhodnii LMG 5362</name>
    <dbReference type="NCBI Taxonomy" id="1273125"/>
    <lineage>
        <taxon>Bacteria</taxon>
        <taxon>Bacillati</taxon>
        <taxon>Actinomycetota</taxon>
        <taxon>Actinomycetes</taxon>
        <taxon>Mycobacteriales</taxon>
        <taxon>Nocardiaceae</taxon>
        <taxon>Rhodococcus</taxon>
    </lineage>
</organism>
<reference evidence="1 2" key="1">
    <citation type="journal article" date="2013" name="Genome Announc.">
        <title>Draft Genome Sequence of Rhodococcus rhodnii Strain LMG5362, a Symbiont of Rhodnius prolixus (Hemiptera, Reduviidae, Triatominae), the Principle Vector of Trypanosoma cruzi.</title>
        <authorList>
            <person name="Pachebat J.A."/>
            <person name="van Keulen G."/>
            <person name="Whitten M.M."/>
            <person name="Girdwood S."/>
            <person name="Del Sol R."/>
            <person name="Dyson P.J."/>
            <person name="Facey P.D."/>
        </authorList>
    </citation>
    <scope>NUCLEOTIDE SEQUENCE [LARGE SCALE GENOMIC DNA]</scope>
    <source>
        <strain evidence="1 2">LMG 5362</strain>
    </source>
</reference>
<keyword evidence="2" id="KW-1185">Reference proteome</keyword>
<sequence>MFDNVESGDVAARFTDRLWLEIEETRRSIEDLEFLRQLG</sequence>
<dbReference type="AlphaFoldDB" id="R7WK40"/>
<name>R7WK40_9NOCA</name>
<accession>R7WK40</accession>
<proteinExistence type="predicted"/>
<dbReference type="Proteomes" id="UP000013525">
    <property type="component" value="Unassembled WGS sequence"/>
</dbReference>
<dbReference type="EMBL" id="APMY01000132">
    <property type="protein sequence ID" value="EOM74344.1"/>
    <property type="molecule type" value="Genomic_DNA"/>
</dbReference>
<dbReference type="PATRIC" id="fig|1273125.3.peg.4123"/>
<gene>
    <name evidence="1" type="ORF">Rrhod_4342</name>
</gene>
<protein>
    <submittedName>
        <fullName evidence="1">Uncharacterized protein</fullName>
    </submittedName>
</protein>
<evidence type="ECO:0000313" key="2">
    <source>
        <dbReference type="Proteomes" id="UP000013525"/>
    </source>
</evidence>
<evidence type="ECO:0000313" key="1">
    <source>
        <dbReference type="EMBL" id="EOM74344.1"/>
    </source>
</evidence>